<proteinExistence type="inferred from homology"/>
<dbReference type="GO" id="GO:0004672">
    <property type="term" value="F:protein kinase activity"/>
    <property type="evidence" value="ECO:0007669"/>
    <property type="project" value="InterPro"/>
</dbReference>
<name>A0A7R9MJY1_9ACAR</name>
<dbReference type="InterPro" id="IPR023214">
    <property type="entry name" value="HAD_sf"/>
</dbReference>
<dbReference type="Pfam" id="PF05761">
    <property type="entry name" value="5_nucleotid"/>
    <property type="match status" value="1"/>
</dbReference>
<evidence type="ECO:0000313" key="6">
    <source>
        <dbReference type="EMBL" id="CAD7660449.1"/>
    </source>
</evidence>
<keyword evidence="2" id="KW-0479">Metal-binding</keyword>
<evidence type="ECO:0000256" key="3">
    <source>
        <dbReference type="ARBA" id="ARBA00022801"/>
    </source>
</evidence>
<dbReference type="GO" id="GO:0046872">
    <property type="term" value="F:metal ion binding"/>
    <property type="evidence" value="ECO:0007669"/>
    <property type="project" value="UniProtKB-KW"/>
</dbReference>
<organism evidence="6">
    <name type="scientific">Oppiella nova</name>
    <dbReference type="NCBI Taxonomy" id="334625"/>
    <lineage>
        <taxon>Eukaryota</taxon>
        <taxon>Metazoa</taxon>
        <taxon>Ecdysozoa</taxon>
        <taxon>Arthropoda</taxon>
        <taxon>Chelicerata</taxon>
        <taxon>Arachnida</taxon>
        <taxon>Acari</taxon>
        <taxon>Acariformes</taxon>
        <taxon>Sarcoptiformes</taxon>
        <taxon>Oribatida</taxon>
        <taxon>Brachypylina</taxon>
        <taxon>Oppioidea</taxon>
        <taxon>Oppiidae</taxon>
        <taxon>Oppiella</taxon>
    </lineage>
</organism>
<evidence type="ECO:0000256" key="1">
    <source>
        <dbReference type="ARBA" id="ARBA00009589"/>
    </source>
</evidence>
<gene>
    <name evidence="6" type="ORF">ONB1V03_LOCUS17017</name>
</gene>
<dbReference type="Proteomes" id="UP000728032">
    <property type="component" value="Unassembled WGS sequence"/>
</dbReference>
<dbReference type="SUPFAM" id="SSF56112">
    <property type="entry name" value="Protein kinase-like (PK-like)"/>
    <property type="match status" value="1"/>
</dbReference>
<reference evidence="6" key="1">
    <citation type="submission" date="2020-11" db="EMBL/GenBank/DDBJ databases">
        <authorList>
            <person name="Tran Van P."/>
        </authorList>
    </citation>
    <scope>NUCLEOTIDE SEQUENCE</scope>
</reference>
<dbReference type="Gene3D" id="1.10.510.10">
    <property type="entry name" value="Transferase(Phosphotransferase) domain 1"/>
    <property type="match status" value="1"/>
</dbReference>
<dbReference type="InterPro" id="IPR008380">
    <property type="entry name" value="HAD-SF_hydro_IG_5-nucl"/>
</dbReference>
<evidence type="ECO:0000256" key="4">
    <source>
        <dbReference type="ARBA" id="ARBA00022842"/>
    </source>
</evidence>
<dbReference type="InterPro" id="IPR011009">
    <property type="entry name" value="Kinase-like_dom_sf"/>
</dbReference>
<comment type="similarity">
    <text evidence="1">Belongs to the 5'(3')-deoxyribonucleotidase family.</text>
</comment>
<dbReference type="EMBL" id="CAJPVJ010020254">
    <property type="protein sequence ID" value="CAG2177587.1"/>
    <property type="molecule type" value="Genomic_DNA"/>
</dbReference>
<dbReference type="Gene3D" id="3.40.50.1000">
    <property type="entry name" value="HAD superfamily/HAD-like"/>
    <property type="match status" value="1"/>
</dbReference>
<evidence type="ECO:0000259" key="5">
    <source>
        <dbReference type="PROSITE" id="PS50011"/>
    </source>
</evidence>
<sequence>MEYCSHTLKNIIALKGPEFARQQPGEPMNAIEYFISCEIFKELLECVQYLHDLNEGVVLRDLRSDNILIAENGRNGRYIKLSNFGCAIDDDDYDSERVYGSQDFGSLADSGQGGGGSHSVHTNKADIYSVGVIAQELFDMDIHDPNPLQKYLSHELIDNFAKLFKVFVSMMVDVSGQTSTCAQVIGQYYDWSIDKDLSQSCVGRGLVIDKRRGNVLKLNSEFGIMSVRHGFQELSSRSTREVYGGDDVVRALRTIPDVLCLGTINTTESEGFDYAVLKSYFTSPAAQVFSKCVEVLDITDDNTVSDDNNLRNRYAKIWRDIYSSTCLMYGSGLNHRSGGWNPELMDTPDRYLRKTSDRVIQLLKMWRQSGKHVILITSSDADHTKLLMNYAFG</sequence>
<keyword evidence="4" id="KW-0460">Magnesium</keyword>
<feature type="domain" description="Protein kinase" evidence="5">
    <location>
        <begin position="1"/>
        <end position="208"/>
    </location>
</feature>
<dbReference type="PANTHER" id="PTHR12103">
    <property type="entry name" value="5'-NUCLEOTIDASE DOMAIN-CONTAINING"/>
    <property type="match status" value="1"/>
</dbReference>
<protein>
    <recommendedName>
        <fullName evidence="5">Protein kinase domain-containing protein</fullName>
    </recommendedName>
</protein>
<dbReference type="GO" id="GO:0008253">
    <property type="term" value="F:5'-nucleotidase activity"/>
    <property type="evidence" value="ECO:0007669"/>
    <property type="project" value="TreeGrafter"/>
</dbReference>
<dbReference type="Pfam" id="PF00069">
    <property type="entry name" value="Pkinase"/>
    <property type="match status" value="1"/>
</dbReference>
<evidence type="ECO:0000256" key="2">
    <source>
        <dbReference type="ARBA" id="ARBA00022723"/>
    </source>
</evidence>
<accession>A0A7R9MJY1</accession>
<dbReference type="OrthoDB" id="6503940at2759"/>
<keyword evidence="7" id="KW-1185">Reference proteome</keyword>
<dbReference type="GO" id="GO:0005524">
    <property type="term" value="F:ATP binding"/>
    <property type="evidence" value="ECO:0007669"/>
    <property type="project" value="InterPro"/>
</dbReference>
<dbReference type="PROSITE" id="PS50011">
    <property type="entry name" value="PROTEIN_KINASE_DOM"/>
    <property type="match status" value="1"/>
</dbReference>
<dbReference type="InterPro" id="IPR036412">
    <property type="entry name" value="HAD-like_sf"/>
</dbReference>
<keyword evidence="3" id="KW-0378">Hydrolase</keyword>
<dbReference type="EMBL" id="OC935079">
    <property type="protein sequence ID" value="CAD7660449.1"/>
    <property type="molecule type" value="Genomic_DNA"/>
</dbReference>
<feature type="non-terminal residue" evidence="6">
    <location>
        <position position="393"/>
    </location>
</feature>
<dbReference type="InterPro" id="IPR000719">
    <property type="entry name" value="Prot_kinase_dom"/>
</dbReference>
<evidence type="ECO:0000313" key="7">
    <source>
        <dbReference type="Proteomes" id="UP000728032"/>
    </source>
</evidence>
<dbReference type="AlphaFoldDB" id="A0A7R9MJY1"/>
<dbReference type="SUPFAM" id="SSF56784">
    <property type="entry name" value="HAD-like"/>
    <property type="match status" value="1"/>
</dbReference>